<dbReference type="RefSeq" id="WP_286137061.1">
    <property type="nucleotide sequence ID" value="NZ_BRPL01000004.1"/>
</dbReference>
<feature type="transmembrane region" description="Helical" evidence="1">
    <location>
        <begin position="7"/>
        <end position="28"/>
    </location>
</feature>
<dbReference type="Proteomes" id="UP001144204">
    <property type="component" value="Unassembled WGS sequence"/>
</dbReference>
<evidence type="ECO:0000256" key="1">
    <source>
        <dbReference type="SAM" id="Phobius"/>
    </source>
</evidence>
<organism evidence="2 3">
    <name type="scientific">Philodulcilactobacillus myokoensis</name>
    <dbReference type="NCBI Taxonomy" id="2929573"/>
    <lineage>
        <taxon>Bacteria</taxon>
        <taxon>Bacillati</taxon>
        <taxon>Bacillota</taxon>
        <taxon>Bacilli</taxon>
        <taxon>Lactobacillales</taxon>
        <taxon>Lactobacillaceae</taxon>
        <taxon>Philodulcilactobacillus</taxon>
    </lineage>
</organism>
<protein>
    <submittedName>
        <fullName evidence="2">Uncharacterized protein</fullName>
    </submittedName>
</protein>
<gene>
    <name evidence="2" type="ORF">WR164_15010</name>
</gene>
<keyword evidence="1" id="KW-1133">Transmembrane helix</keyword>
<sequence length="57" mass="6596">MEILINYIEMGIWFCILMAFDNAFAIIMDRSIGYHVINPNGFWNVSLNLICALIMII</sequence>
<dbReference type="EMBL" id="BRPL01000004">
    <property type="protein sequence ID" value="GLB47522.1"/>
    <property type="molecule type" value="Genomic_DNA"/>
</dbReference>
<evidence type="ECO:0000313" key="2">
    <source>
        <dbReference type="EMBL" id="GLB47522.1"/>
    </source>
</evidence>
<name>A0A9W6B231_9LACO</name>
<keyword evidence="3" id="KW-1185">Reference proteome</keyword>
<comment type="caution">
    <text evidence="2">The sequence shown here is derived from an EMBL/GenBank/DDBJ whole genome shotgun (WGS) entry which is preliminary data.</text>
</comment>
<keyword evidence="1" id="KW-0472">Membrane</keyword>
<dbReference type="AlphaFoldDB" id="A0A9W6B231"/>
<accession>A0A9W6B231</accession>
<feature type="transmembrane region" description="Helical" evidence="1">
    <location>
        <begin position="40"/>
        <end position="56"/>
    </location>
</feature>
<keyword evidence="1" id="KW-0812">Transmembrane</keyword>
<reference evidence="2" key="2">
    <citation type="journal article" date="2023" name="PLoS ONE">
        <title>Philodulcilactobacillus myokoensis gen. nov., sp. nov., a fructophilic, acidophilic, and agar-phobic lactic acid bacterium isolated from fermented vegetable extracts.</title>
        <authorList>
            <person name="Kouya T."/>
            <person name="Ishiyama Y."/>
            <person name="Ohashi S."/>
            <person name="Kumakubo R."/>
            <person name="Yamazaki T."/>
            <person name="Otaki T."/>
        </authorList>
    </citation>
    <scope>NUCLEOTIDE SEQUENCE</scope>
    <source>
        <strain evidence="2">WR16-4</strain>
    </source>
</reference>
<reference evidence="2" key="1">
    <citation type="submission" date="2022-07" db="EMBL/GenBank/DDBJ databases">
        <authorList>
            <person name="Kouya T."/>
            <person name="Ishiyama Y."/>
        </authorList>
    </citation>
    <scope>NUCLEOTIDE SEQUENCE</scope>
    <source>
        <strain evidence="2">WR16-4</strain>
    </source>
</reference>
<evidence type="ECO:0000313" key="3">
    <source>
        <dbReference type="Proteomes" id="UP001144204"/>
    </source>
</evidence>
<proteinExistence type="predicted"/>